<feature type="domain" description="CusB-like beta-barrel" evidence="7">
    <location>
        <begin position="230"/>
        <end position="286"/>
    </location>
</feature>
<dbReference type="InterPro" id="IPR058625">
    <property type="entry name" value="MdtA-like_BSH"/>
</dbReference>
<evidence type="ECO:0000259" key="8">
    <source>
        <dbReference type="Pfam" id="PF25967"/>
    </source>
</evidence>
<evidence type="ECO:0000313" key="10">
    <source>
        <dbReference type="Proteomes" id="UP000004535"/>
    </source>
</evidence>
<dbReference type="InterPro" id="IPR006143">
    <property type="entry name" value="RND_pump_MFP"/>
</dbReference>
<dbReference type="Pfam" id="PF25876">
    <property type="entry name" value="HH_MFP_RND"/>
    <property type="match status" value="1"/>
</dbReference>
<dbReference type="Gene3D" id="2.40.420.20">
    <property type="match status" value="1"/>
</dbReference>
<evidence type="ECO:0000256" key="1">
    <source>
        <dbReference type="ARBA" id="ARBA00004196"/>
    </source>
</evidence>
<dbReference type="InterPro" id="IPR058627">
    <property type="entry name" value="MdtA-like_C"/>
</dbReference>
<dbReference type="NCBIfam" id="TIGR01730">
    <property type="entry name" value="RND_mfp"/>
    <property type="match status" value="1"/>
</dbReference>
<dbReference type="InterPro" id="IPR058792">
    <property type="entry name" value="Beta-barrel_RND_2"/>
</dbReference>
<evidence type="ECO:0000256" key="2">
    <source>
        <dbReference type="ARBA" id="ARBA00009477"/>
    </source>
</evidence>
<evidence type="ECO:0000313" key="9">
    <source>
        <dbReference type="EMBL" id="EEE09056.1"/>
    </source>
</evidence>
<feature type="domain" description="Multidrug resistance protein MdtA-like alpha-helical hairpin" evidence="5">
    <location>
        <begin position="94"/>
        <end position="163"/>
    </location>
</feature>
<evidence type="ECO:0000259" key="5">
    <source>
        <dbReference type="Pfam" id="PF25876"/>
    </source>
</evidence>
<dbReference type="GO" id="GO:0030313">
    <property type="term" value="C:cell envelope"/>
    <property type="evidence" value="ECO:0007669"/>
    <property type="project" value="UniProtKB-SubCell"/>
</dbReference>
<evidence type="ECO:0000259" key="7">
    <source>
        <dbReference type="Pfam" id="PF25954"/>
    </source>
</evidence>
<comment type="similarity">
    <text evidence="2">Belongs to the membrane fusion protein (MFP) (TC 8.A.1) family.</text>
</comment>
<dbReference type="AlphaFoldDB" id="B9BGZ2"/>
<dbReference type="SUPFAM" id="SSF111369">
    <property type="entry name" value="HlyD-like secretion proteins"/>
    <property type="match status" value="1"/>
</dbReference>
<dbReference type="Gene3D" id="2.40.50.100">
    <property type="match status" value="1"/>
</dbReference>
<feature type="compositionally biased region" description="Low complexity" evidence="4">
    <location>
        <begin position="378"/>
        <end position="389"/>
    </location>
</feature>
<organism evidence="9 10">
    <name type="scientific">Burkholderia multivorans CGD2</name>
    <dbReference type="NCBI Taxonomy" id="513052"/>
    <lineage>
        <taxon>Bacteria</taxon>
        <taxon>Pseudomonadati</taxon>
        <taxon>Pseudomonadota</taxon>
        <taxon>Betaproteobacteria</taxon>
        <taxon>Burkholderiales</taxon>
        <taxon>Burkholderiaceae</taxon>
        <taxon>Burkholderia</taxon>
        <taxon>Burkholderia cepacia complex</taxon>
    </lineage>
</organism>
<dbReference type="Pfam" id="PF25967">
    <property type="entry name" value="RND-MFP_C"/>
    <property type="match status" value="1"/>
</dbReference>
<reference evidence="9 10" key="1">
    <citation type="journal article" date="2012" name="J. Bacteriol.">
        <title>Draft Genome Sequence Determination for Cystic Fibrosis and Chronic Granulomatous Disease Burkholderia multivorans Isolates.</title>
        <authorList>
            <person name="Varga J.J."/>
            <person name="Losada L."/>
            <person name="Zelazny A.M."/>
            <person name="Brinkac L."/>
            <person name="Harkins D."/>
            <person name="Radune D."/>
            <person name="Hostetler J."/>
            <person name="Sampaio E.P."/>
            <person name="Ronning C.M."/>
            <person name="Nierman W.C."/>
            <person name="Greenberg D.E."/>
            <person name="Holland S.M."/>
            <person name="Goldberg J.B."/>
        </authorList>
    </citation>
    <scope>NUCLEOTIDE SEQUENCE [LARGE SCALE GENOMIC DNA]</scope>
    <source>
        <strain evidence="9 10">CGD2</strain>
    </source>
</reference>
<protein>
    <submittedName>
        <fullName evidence="9">Putative auxiliary transport protein, membrane fusion protein (MFP) family</fullName>
    </submittedName>
</protein>
<dbReference type="Proteomes" id="UP000004535">
    <property type="component" value="Unassembled WGS sequence"/>
</dbReference>
<comment type="subcellular location">
    <subcellularLocation>
        <location evidence="1">Cell envelope</location>
    </subcellularLocation>
</comment>
<dbReference type="PANTHER" id="PTHR30158:SF10">
    <property type="entry name" value="CATION EFFLUX PUMP"/>
    <property type="match status" value="1"/>
</dbReference>
<dbReference type="FunFam" id="2.40.420.20:FF:000001">
    <property type="entry name" value="Efflux RND transporter periplasmic adaptor subunit"/>
    <property type="match status" value="1"/>
</dbReference>
<evidence type="ECO:0000256" key="3">
    <source>
        <dbReference type="SAM" id="Coils"/>
    </source>
</evidence>
<dbReference type="Pfam" id="PF25954">
    <property type="entry name" value="Beta-barrel_RND_2"/>
    <property type="match status" value="1"/>
</dbReference>
<feature type="domain" description="Multidrug resistance protein MdtA-like C-terminal permuted SH3" evidence="8">
    <location>
        <begin position="292"/>
        <end position="352"/>
    </location>
</feature>
<dbReference type="GO" id="GO:0005886">
    <property type="term" value="C:plasma membrane"/>
    <property type="evidence" value="ECO:0007669"/>
    <property type="project" value="TreeGrafter"/>
</dbReference>
<dbReference type="Gene3D" id="1.10.287.470">
    <property type="entry name" value="Helix hairpin bin"/>
    <property type="match status" value="1"/>
</dbReference>
<feature type="region of interest" description="Disordered" evidence="4">
    <location>
        <begin position="358"/>
        <end position="389"/>
    </location>
</feature>
<proteinExistence type="inferred from homology"/>
<dbReference type="Pfam" id="PF25917">
    <property type="entry name" value="BSH_RND"/>
    <property type="match status" value="1"/>
</dbReference>
<sequence>MGAACVLLLALSGCHDGQGGAPSAPLPEVGVATVVPRTVRIADEFNGRVEAVDAVELRPRVSGYLQRIRYKEGDLVAQGAVLFEIDPRPYRIALDRAIAQQQRARAAEHLARVQLQRVQTLIDAHATSQEELDNARAAAEQARADLQAADAAVADAKLNLGFTEVRAPIAGRVGRALATAGNLARADDTLLTTVVSQDPVYVYFDCDEQSYLRYNAQRADPAHRAIGADPVRVGLANEMGFPHAGTVDFLDNRLDPQTGTIRARVRLPNADHTFTPGLYARVQLVSGRERSALLVDDKAVLTDQDRKYVYVIGPGDKALRRDVTIGRDLDGQRIVEKGLNAGDRVVVDGVQRIYYPGAQVKPKPQPARADAEPGGGAQAVADAGGPAAQ</sequence>
<dbReference type="GO" id="GO:0046677">
    <property type="term" value="P:response to antibiotic"/>
    <property type="evidence" value="ECO:0007669"/>
    <property type="project" value="TreeGrafter"/>
</dbReference>
<dbReference type="PANTHER" id="PTHR30158">
    <property type="entry name" value="ACRA/E-RELATED COMPONENT OF DRUG EFFLUX TRANSPORTER"/>
    <property type="match status" value="1"/>
</dbReference>
<feature type="coiled-coil region" evidence="3">
    <location>
        <begin position="125"/>
        <end position="159"/>
    </location>
</feature>
<keyword evidence="3" id="KW-0175">Coiled coil</keyword>
<gene>
    <name evidence="9" type="ORF">BURMUCGD2_4428</name>
</gene>
<name>B9BGZ2_9BURK</name>
<feature type="domain" description="Multidrug resistance protein MdtA-like barrel-sandwich hybrid" evidence="6">
    <location>
        <begin position="54"/>
        <end position="194"/>
    </location>
</feature>
<comment type="caution">
    <text evidence="9">The sequence shown here is derived from an EMBL/GenBank/DDBJ whole genome shotgun (WGS) entry which is preliminary data.</text>
</comment>
<evidence type="ECO:0000256" key="4">
    <source>
        <dbReference type="SAM" id="MobiDB-lite"/>
    </source>
</evidence>
<evidence type="ECO:0000259" key="6">
    <source>
        <dbReference type="Pfam" id="PF25917"/>
    </source>
</evidence>
<dbReference type="Gene3D" id="2.40.30.170">
    <property type="match status" value="1"/>
</dbReference>
<dbReference type="InterPro" id="IPR058624">
    <property type="entry name" value="MdtA-like_HH"/>
</dbReference>
<dbReference type="EMBL" id="ACFC01000001">
    <property type="protein sequence ID" value="EEE09056.1"/>
    <property type="molecule type" value="Genomic_DNA"/>
</dbReference>
<accession>B9BGZ2</accession>
<dbReference type="GO" id="GO:0022857">
    <property type="term" value="F:transmembrane transporter activity"/>
    <property type="evidence" value="ECO:0007669"/>
    <property type="project" value="InterPro"/>
</dbReference>